<dbReference type="CDD" id="cd00565">
    <property type="entry name" value="Ubl_ThiS"/>
    <property type="match status" value="1"/>
</dbReference>
<dbReference type="InterPro" id="IPR010035">
    <property type="entry name" value="Thi_S"/>
</dbReference>
<dbReference type="PANTHER" id="PTHR34472">
    <property type="entry name" value="SULFUR CARRIER PROTEIN THIS"/>
    <property type="match status" value="1"/>
</dbReference>
<comment type="caution">
    <text evidence="1">The sequence shown here is derived from an EMBL/GenBank/DDBJ whole genome shotgun (WGS) entry which is preliminary data.</text>
</comment>
<dbReference type="EMBL" id="JAOQJV010000002">
    <property type="protein sequence ID" value="MCU6699202.1"/>
    <property type="molecule type" value="Genomic_DNA"/>
</dbReference>
<dbReference type="RefSeq" id="WP_118382439.1">
    <property type="nucleotide sequence ID" value="NZ_JAOQJV010000002.1"/>
</dbReference>
<dbReference type="Proteomes" id="UP001207605">
    <property type="component" value="Unassembled WGS sequence"/>
</dbReference>
<name>A0ABT2S435_9FIRM</name>
<dbReference type="SUPFAM" id="SSF54285">
    <property type="entry name" value="MoaD/ThiS"/>
    <property type="match status" value="1"/>
</dbReference>
<dbReference type="Gene3D" id="3.10.20.30">
    <property type="match status" value="1"/>
</dbReference>
<protein>
    <submittedName>
        <fullName evidence="1">Sulfur carrier protein ThiS</fullName>
    </submittedName>
</protein>
<dbReference type="InterPro" id="IPR016155">
    <property type="entry name" value="Mopterin_synth/thiamin_S_b"/>
</dbReference>
<keyword evidence="2" id="KW-1185">Reference proteome</keyword>
<proteinExistence type="predicted"/>
<gene>
    <name evidence="1" type="primary">thiS</name>
    <name evidence="1" type="ORF">OCV65_02980</name>
</gene>
<dbReference type="InterPro" id="IPR012675">
    <property type="entry name" value="Beta-grasp_dom_sf"/>
</dbReference>
<sequence length="65" mass="7106">MITVNGKNVELPHPMSVAEYLETNQYSAGRIAVELNHKILSKAHFADTMLTECDTLEIVTFVGGG</sequence>
<accession>A0ABT2S435</accession>
<dbReference type="PANTHER" id="PTHR34472:SF1">
    <property type="entry name" value="SULFUR CARRIER PROTEIN THIS"/>
    <property type="match status" value="1"/>
</dbReference>
<dbReference type="InterPro" id="IPR003749">
    <property type="entry name" value="ThiS/MoaD-like"/>
</dbReference>
<reference evidence="1 2" key="1">
    <citation type="journal article" date="2021" name="ISME Commun">
        <title>Automated analysis of genomic sequences facilitates high-throughput and comprehensive description of bacteria.</title>
        <authorList>
            <person name="Hitch T.C.A."/>
        </authorList>
    </citation>
    <scope>NUCLEOTIDE SEQUENCE [LARGE SCALE GENOMIC DNA]</scope>
    <source>
        <strain evidence="1 2">Sanger_02</strain>
    </source>
</reference>
<dbReference type="Pfam" id="PF02597">
    <property type="entry name" value="ThiS"/>
    <property type="match status" value="1"/>
</dbReference>
<evidence type="ECO:0000313" key="1">
    <source>
        <dbReference type="EMBL" id="MCU6699202.1"/>
    </source>
</evidence>
<organism evidence="1 2">
    <name type="scientific">Dorea ammoniilytica</name>
    <dbReference type="NCBI Taxonomy" id="2981788"/>
    <lineage>
        <taxon>Bacteria</taxon>
        <taxon>Bacillati</taxon>
        <taxon>Bacillota</taxon>
        <taxon>Clostridia</taxon>
        <taxon>Lachnospirales</taxon>
        <taxon>Lachnospiraceae</taxon>
        <taxon>Dorea</taxon>
    </lineage>
</organism>
<evidence type="ECO:0000313" key="2">
    <source>
        <dbReference type="Proteomes" id="UP001207605"/>
    </source>
</evidence>
<dbReference type="NCBIfam" id="TIGR01683">
    <property type="entry name" value="thiS"/>
    <property type="match status" value="1"/>
</dbReference>